<feature type="region of interest" description="Disordered" evidence="1">
    <location>
        <begin position="35"/>
        <end position="94"/>
    </location>
</feature>
<dbReference type="OrthoDB" id="445627at2759"/>
<dbReference type="EMBL" id="CAJNJA010039019">
    <property type="protein sequence ID" value="CAE7752697.1"/>
    <property type="molecule type" value="Genomic_DNA"/>
</dbReference>
<accession>A0A812XU27</accession>
<organism evidence="2 3">
    <name type="scientific">Symbiodinium necroappetens</name>
    <dbReference type="NCBI Taxonomy" id="1628268"/>
    <lineage>
        <taxon>Eukaryota</taxon>
        <taxon>Sar</taxon>
        <taxon>Alveolata</taxon>
        <taxon>Dinophyceae</taxon>
        <taxon>Suessiales</taxon>
        <taxon>Symbiodiniaceae</taxon>
        <taxon>Symbiodinium</taxon>
    </lineage>
</organism>
<evidence type="ECO:0000313" key="3">
    <source>
        <dbReference type="Proteomes" id="UP000601435"/>
    </source>
</evidence>
<name>A0A812XU27_9DINO</name>
<feature type="compositionally biased region" description="Basic and acidic residues" evidence="1">
    <location>
        <begin position="47"/>
        <end position="90"/>
    </location>
</feature>
<protein>
    <submittedName>
        <fullName evidence="2">Uncharacterized protein</fullName>
    </submittedName>
</protein>
<gene>
    <name evidence="2" type="ORF">SNEC2469_LOCUS21838</name>
</gene>
<proteinExistence type="predicted"/>
<comment type="caution">
    <text evidence="2">The sequence shown here is derived from an EMBL/GenBank/DDBJ whole genome shotgun (WGS) entry which is preliminary data.</text>
</comment>
<dbReference type="AlphaFoldDB" id="A0A812XU27"/>
<feature type="non-terminal residue" evidence="2">
    <location>
        <position position="1"/>
    </location>
</feature>
<evidence type="ECO:0000313" key="2">
    <source>
        <dbReference type="EMBL" id="CAE7752697.1"/>
    </source>
</evidence>
<reference evidence="2" key="1">
    <citation type="submission" date="2021-02" db="EMBL/GenBank/DDBJ databases">
        <authorList>
            <person name="Dougan E. K."/>
            <person name="Rhodes N."/>
            <person name="Thang M."/>
            <person name="Chan C."/>
        </authorList>
    </citation>
    <scope>NUCLEOTIDE SEQUENCE</scope>
</reference>
<dbReference type="Proteomes" id="UP000601435">
    <property type="component" value="Unassembled WGS sequence"/>
</dbReference>
<evidence type="ECO:0000256" key="1">
    <source>
        <dbReference type="SAM" id="MobiDB-lite"/>
    </source>
</evidence>
<sequence length="167" mass="18425">MDGWIDVHLWYYDYTICSFLRCAFTRLGGLAGDTENSEGPVTVLEEPTSRDKDGKGQKEGKDKGPFTEKPGKGKGKEGKGEGKGEGKSLESESGWSCDAEKLLRLVKRLGPRNPNLCSSAFLKSFFHDLRLPQLRISQLGEELLGFSQLTSLDVSRNSLADLPYLPP</sequence>
<keyword evidence="3" id="KW-1185">Reference proteome</keyword>